<accession>A0ABQ4WCX3</accession>
<evidence type="ECO:0000313" key="3">
    <source>
        <dbReference type="Proteomes" id="UP001151760"/>
    </source>
</evidence>
<feature type="compositionally biased region" description="Basic and acidic residues" evidence="1">
    <location>
        <begin position="71"/>
        <end position="82"/>
    </location>
</feature>
<reference evidence="2" key="1">
    <citation type="journal article" date="2022" name="Int. J. Mol. Sci.">
        <title>Draft Genome of Tanacetum Coccineum: Genomic Comparison of Closely Related Tanacetum-Family Plants.</title>
        <authorList>
            <person name="Yamashiro T."/>
            <person name="Shiraishi A."/>
            <person name="Nakayama K."/>
            <person name="Satake H."/>
        </authorList>
    </citation>
    <scope>NUCLEOTIDE SEQUENCE</scope>
</reference>
<proteinExistence type="predicted"/>
<dbReference type="EMBL" id="BQNB010008533">
    <property type="protein sequence ID" value="GJS50680.1"/>
    <property type="molecule type" value="Genomic_DNA"/>
</dbReference>
<reference evidence="2" key="2">
    <citation type="submission" date="2022-01" db="EMBL/GenBank/DDBJ databases">
        <authorList>
            <person name="Yamashiro T."/>
            <person name="Shiraishi A."/>
            <person name="Satake H."/>
            <person name="Nakayama K."/>
        </authorList>
    </citation>
    <scope>NUCLEOTIDE SEQUENCE</scope>
</reference>
<feature type="compositionally biased region" description="Polar residues" evidence="1">
    <location>
        <begin position="123"/>
        <end position="141"/>
    </location>
</feature>
<comment type="caution">
    <text evidence="2">The sequence shown here is derived from an EMBL/GenBank/DDBJ whole genome shotgun (WGS) entry which is preliminary data.</text>
</comment>
<protein>
    <submittedName>
        <fullName evidence="2">Uncharacterized protein</fullName>
    </submittedName>
</protein>
<feature type="compositionally biased region" description="Basic and acidic residues" evidence="1">
    <location>
        <begin position="107"/>
        <end position="122"/>
    </location>
</feature>
<keyword evidence="3" id="KW-1185">Reference proteome</keyword>
<evidence type="ECO:0000313" key="2">
    <source>
        <dbReference type="EMBL" id="GJS50680.1"/>
    </source>
</evidence>
<gene>
    <name evidence="2" type="ORF">Tco_0624042</name>
</gene>
<name>A0ABQ4WCX3_9ASTR</name>
<evidence type="ECO:0000256" key="1">
    <source>
        <dbReference type="SAM" id="MobiDB-lite"/>
    </source>
</evidence>
<dbReference type="Proteomes" id="UP001151760">
    <property type="component" value="Unassembled WGS sequence"/>
</dbReference>
<organism evidence="2 3">
    <name type="scientific">Tanacetum coccineum</name>
    <dbReference type="NCBI Taxonomy" id="301880"/>
    <lineage>
        <taxon>Eukaryota</taxon>
        <taxon>Viridiplantae</taxon>
        <taxon>Streptophyta</taxon>
        <taxon>Embryophyta</taxon>
        <taxon>Tracheophyta</taxon>
        <taxon>Spermatophyta</taxon>
        <taxon>Magnoliopsida</taxon>
        <taxon>eudicotyledons</taxon>
        <taxon>Gunneridae</taxon>
        <taxon>Pentapetalae</taxon>
        <taxon>asterids</taxon>
        <taxon>campanulids</taxon>
        <taxon>Asterales</taxon>
        <taxon>Asteraceae</taxon>
        <taxon>Asteroideae</taxon>
        <taxon>Anthemideae</taxon>
        <taxon>Anthemidinae</taxon>
        <taxon>Tanacetum</taxon>
    </lineage>
</organism>
<sequence>MLRPYFLSLSDMAGHFDVIYYLGTYVSSLDFFYVIHVDLNNWMVNTRTDAELAARRSRAAWDAMLPPNSRARPEQAGLKDEEAAGMQVEQGEELSLGVFTSRSRPCGYDRSEQSNKRHKSEDQYQPATQQSSYRSHGQNNDRQLDLRQGGWCSLGYPLRVILTLFVPRVDVDTQESVVVLLVLASICAGPGHLTAGDLQEEHWGVLRLEVLNHSGDLSNKVLLLFGVLIRVYLGVLLF</sequence>
<feature type="region of interest" description="Disordered" evidence="1">
    <location>
        <begin position="101"/>
        <end position="141"/>
    </location>
</feature>
<feature type="region of interest" description="Disordered" evidence="1">
    <location>
        <begin position="64"/>
        <end position="84"/>
    </location>
</feature>